<gene>
    <name evidence="2" type="ORF">B296_00035357</name>
</gene>
<proteinExistence type="predicted"/>
<dbReference type="EMBL" id="AMZH03024463">
    <property type="protein sequence ID" value="RRT35828.1"/>
    <property type="molecule type" value="Genomic_DNA"/>
</dbReference>
<accession>A0A426X8Q6</accession>
<organism evidence="2 3">
    <name type="scientific">Ensete ventricosum</name>
    <name type="common">Abyssinian banana</name>
    <name type="synonym">Musa ensete</name>
    <dbReference type="NCBI Taxonomy" id="4639"/>
    <lineage>
        <taxon>Eukaryota</taxon>
        <taxon>Viridiplantae</taxon>
        <taxon>Streptophyta</taxon>
        <taxon>Embryophyta</taxon>
        <taxon>Tracheophyta</taxon>
        <taxon>Spermatophyta</taxon>
        <taxon>Magnoliopsida</taxon>
        <taxon>Liliopsida</taxon>
        <taxon>Zingiberales</taxon>
        <taxon>Musaceae</taxon>
        <taxon>Ensete</taxon>
    </lineage>
</organism>
<evidence type="ECO:0000313" key="2">
    <source>
        <dbReference type="EMBL" id="RRT35828.1"/>
    </source>
</evidence>
<dbReference type="Proteomes" id="UP000287651">
    <property type="component" value="Unassembled WGS sequence"/>
</dbReference>
<name>A0A426X8Q6_ENSVE</name>
<reference evidence="2 3" key="1">
    <citation type="journal article" date="2014" name="Agronomy (Basel)">
        <title>A Draft Genome Sequence for Ensete ventricosum, the Drought-Tolerant Tree Against Hunger.</title>
        <authorList>
            <person name="Harrison J."/>
            <person name="Moore K.A."/>
            <person name="Paszkiewicz K."/>
            <person name="Jones T."/>
            <person name="Grant M."/>
            <person name="Ambacheew D."/>
            <person name="Muzemil S."/>
            <person name="Studholme D.J."/>
        </authorList>
    </citation>
    <scope>NUCLEOTIDE SEQUENCE [LARGE SCALE GENOMIC DNA]</scope>
</reference>
<feature type="region of interest" description="Disordered" evidence="1">
    <location>
        <begin position="1"/>
        <end position="74"/>
    </location>
</feature>
<evidence type="ECO:0000256" key="1">
    <source>
        <dbReference type="SAM" id="MobiDB-lite"/>
    </source>
</evidence>
<protein>
    <submittedName>
        <fullName evidence="2">Uncharacterized protein</fullName>
    </submittedName>
</protein>
<dbReference type="AlphaFoldDB" id="A0A426X8Q6"/>
<evidence type="ECO:0000313" key="3">
    <source>
        <dbReference type="Proteomes" id="UP000287651"/>
    </source>
</evidence>
<feature type="compositionally biased region" description="Basic and acidic residues" evidence="1">
    <location>
        <begin position="60"/>
        <end position="71"/>
    </location>
</feature>
<comment type="caution">
    <text evidence="2">The sequence shown here is derived from an EMBL/GenBank/DDBJ whole genome shotgun (WGS) entry which is preliminary data.</text>
</comment>
<sequence>MFRRRDLECGAPLANGQRKSRSPSPTQALAWFSAGGRKGPRALGRGPEKGRQGGPYKDFSMTERRRDESNGERGFNVCVEERRTLRVQQSPATNHAACWGQRFPSLLRVGNETP</sequence>